<dbReference type="Gene3D" id="3.40.50.300">
    <property type="entry name" value="P-loop containing nucleotide triphosphate hydrolases"/>
    <property type="match status" value="1"/>
</dbReference>
<keyword evidence="3" id="KW-1185">Reference proteome</keyword>
<feature type="region of interest" description="Disordered" evidence="1">
    <location>
        <begin position="58"/>
        <end position="167"/>
    </location>
</feature>
<dbReference type="Proteomes" id="UP001251528">
    <property type="component" value="Unassembled WGS sequence"/>
</dbReference>
<dbReference type="SUPFAM" id="SSF52540">
    <property type="entry name" value="P-loop containing nucleoside triphosphate hydrolases"/>
    <property type="match status" value="1"/>
</dbReference>
<dbReference type="InterPro" id="IPR027417">
    <property type="entry name" value="P-loop_NTPase"/>
</dbReference>
<accession>A0AAJ0FWU3</accession>
<sequence>MNADRIVVVEHGQVVEQGSHNELIKANGRYADLWSKQVFLQPRENPEIIDFRDDRSAMADDMSSEHTATELGRSGGMDSDSEAMTADEEQTDSKQAGAEEDRKQGYAFNPVAPEFTPQRLQNAGFGPKTSCSENSGAGHQNEEVKASSSRQRKIEGVEKHSVTSNKQ</sequence>
<dbReference type="EMBL" id="JASWJB010000037">
    <property type="protein sequence ID" value="KAK2608523.1"/>
    <property type="molecule type" value="Genomic_DNA"/>
</dbReference>
<evidence type="ECO:0000256" key="1">
    <source>
        <dbReference type="SAM" id="MobiDB-lite"/>
    </source>
</evidence>
<feature type="compositionally biased region" description="Polar residues" evidence="1">
    <location>
        <begin position="129"/>
        <end position="138"/>
    </location>
</feature>
<organism evidence="2 3">
    <name type="scientific">Conoideocrella luteorostrata</name>
    <dbReference type="NCBI Taxonomy" id="1105319"/>
    <lineage>
        <taxon>Eukaryota</taxon>
        <taxon>Fungi</taxon>
        <taxon>Dikarya</taxon>
        <taxon>Ascomycota</taxon>
        <taxon>Pezizomycotina</taxon>
        <taxon>Sordariomycetes</taxon>
        <taxon>Hypocreomycetidae</taxon>
        <taxon>Hypocreales</taxon>
        <taxon>Clavicipitaceae</taxon>
        <taxon>Conoideocrella</taxon>
    </lineage>
</organism>
<gene>
    <name evidence="2" type="ORF">QQS21_002985</name>
</gene>
<dbReference type="AlphaFoldDB" id="A0AAJ0FWU3"/>
<evidence type="ECO:0000313" key="3">
    <source>
        <dbReference type="Proteomes" id="UP001251528"/>
    </source>
</evidence>
<comment type="caution">
    <text evidence="2">The sequence shown here is derived from an EMBL/GenBank/DDBJ whole genome shotgun (WGS) entry which is preliminary data.</text>
</comment>
<evidence type="ECO:0000313" key="2">
    <source>
        <dbReference type="EMBL" id="KAK2608523.1"/>
    </source>
</evidence>
<feature type="compositionally biased region" description="Basic and acidic residues" evidence="1">
    <location>
        <begin position="152"/>
        <end position="161"/>
    </location>
</feature>
<feature type="compositionally biased region" description="Acidic residues" evidence="1">
    <location>
        <begin position="79"/>
        <end position="90"/>
    </location>
</feature>
<protein>
    <submittedName>
        <fullName evidence="2">Uncharacterized protein</fullName>
    </submittedName>
</protein>
<name>A0AAJ0FWU3_9HYPO</name>
<feature type="compositionally biased region" description="Basic and acidic residues" evidence="1">
    <location>
        <begin position="58"/>
        <end position="68"/>
    </location>
</feature>
<proteinExistence type="predicted"/>
<reference evidence="2" key="1">
    <citation type="submission" date="2023-06" db="EMBL/GenBank/DDBJ databases">
        <title>Conoideocrella luteorostrata (Hypocreales: Clavicipitaceae), a potential biocontrol fungus for elongate hemlock scale in United States Christmas tree production areas.</title>
        <authorList>
            <person name="Barrett H."/>
            <person name="Lovett B."/>
            <person name="Macias A.M."/>
            <person name="Stajich J.E."/>
            <person name="Kasson M.T."/>
        </authorList>
    </citation>
    <scope>NUCLEOTIDE SEQUENCE</scope>
    <source>
        <strain evidence="2">ARSEF 14590</strain>
    </source>
</reference>